<protein>
    <submittedName>
        <fullName evidence="1">Uncharacterized protein</fullName>
    </submittedName>
</protein>
<dbReference type="Proteomes" id="UP000694551">
    <property type="component" value="Unplaced"/>
</dbReference>
<dbReference type="Ensembl" id="ENSSOCT00000023719.1">
    <property type="protein sequence ID" value="ENSSOCP00000023143.1"/>
    <property type="gene ID" value="ENSSOCG00000017110.1"/>
</dbReference>
<name>A0A8D0G0V7_STROC</name>
<accession>A0A8D0G0V7</accession>
<sequence length="123" mass="13732">MSQSFLSFSPFTFSIFSRSACALRVKTSEQPGGLLTMSATHKFQHVPVKHIVIGEPLSIGIVRFVIKTQRTAEIQVCGKFSCNKRNFKTDLGIILQGSKMPSYCCGINTKLRNRTALRHNARI</sequence>
<evidence type="ECO:0000313" key="1">
    <source>
        <dbReference type="Ensembl" id="ENSSOCP00000023143.1"/>
    </source>
</evidence>
<reference evidence="1" key="1">
    <citation type="submission" date="2025-08" db="UniProtKB">
        <authorList>
            <consortium name="Ensembl"/>
        </authorList>
    </citation>
    <scope>IDENTIFICATION</scope>
</reference>
<reference evidence="1" key="2">
    <citation type="submission" date="2025-09" db="UniProtKB">
        <authorList>
            <consortium name="Ensembl"/>
        </authorList>
    </citation>
    <scope>IDENTIFICATION</scope>
</reference>
<keyword evidence="2" id="KW-1185">Reference proteome</keyword>
<organism evidence="1 2">
    <name type="scientific">Strix occidentalis caurina</name>
    <name type="common">northern spotted owl</name>
    <dbReference type="NCBI Taxonomy" id="311401"/>
    <lineage>
        <taxon>Eukaryota</taxon>
        <taxon>Metazoa</taxon>
        <taxon>Chordata</taxon>
        <taxon>Craniata</taxon>
        <taxon>Vertebrata</taxon>
        <taxon>Euteleostomi</taxon>
        <taxon>Archelosauria</taxon>
        <taxon>Archosauria</taxon>
        <taxon>Dinosauria</taxon>
        <taxon>Saurischia</taxon>
        <taxon>Theropoda</taxon>
        <taxon>Coelurosauria</taxon>
        <taxon>Aves</taxon>
        <taxon>Neognathae</taxon>
        <taxon>Neoaves</taxon>
        <taxon>Telluraves</taxon>
        <taxon>Strigiformes</taxon>
        <taxon>Strigidae</taxon>
        <taxon>Strix</taxon>
    </lineage>
</organism>
<dbReference type="AlphaFoldDB" id="A0A8D0G0V7"/>
<proteinExistence type="predicted"/>
<evidence type="ECO:0000313" key="2">
    <source>
        <dbReference type="Proteomes" id="UP000694551"/>
    </source>
</evidence>